<dbReference type="AlphaFoldDB" id="A0A644TPG4"/>
<dbReference type="SUPFAM" id="SSF53756">
    <property type="entry name" value="UDP-Glycosyltransferase/glycogen phosphorylase"/>
    <property type="match status" value="1"/>
</dbReference>
<dbReference type="Gene3D" id="3.40.50.2000">
    <property type="entry name" value="Glycogen Phosphorylase B"/>
    <property type="match status" value="2"/>
</dbReference>
<keyword evidence="3" id="KW-0328">Glycosyltransferase</keyword>
<dbReference type="InterPro" id="IPR050194">
    <property type="entry name" value="Glycosyltransferase_grp1"/>
</dbReference>
<evidence type="ECO:0000313" key="3">
    <source>
        <dbReference type="EMBL" id="MPL68875.1"/>
    </source>
</evidence>
<evidence type="ECO:0000259" key="2">
    <source>
        <dbReference type="Pfam" id="PF13439"/>
    </source>
</evidence>
<dbReference type="GO" id="GO:0016758">
    <property type="term" value="F:hexosyltransferase activity"/>
    <property type="evidence" value="ECO:0007669"/>
    <property type="project" value="TreeGrafter"/>
</dbReference>
<sequence length="372" mass="42236">MRSLYKLLYIITLPDLGGAQVHLNELIFKLPQNIVPYIIIGQEGWLSEKLRERTKNVFIVDSLVRPISPLNDIKAVFEIKKIMQSIQPDIVHCHSSKAGFIGRFVAKLCCVPAVFTAHGWAFTEGVSPKKQRIYKFLEKRMAAWTEKIICVSEYDKKLALSVMPEYEYKLAAIHNGITNTQIQLEEKYQPDIFRMVMVARFSSQKNQRQLIDAVDELNSEGLMIQLHLIGDGPQYEDCLKYATSKLNGEQIKFLGARQDVGSLLVNYDVFCLISNWEGFPISILEAMRAGLPIIASDVGGVSEAVEDGKTGFLVPRGNIESLKEKIKYYYLRRETTARMGLMGKVKFEKHFTTGIMMKHILGIYQGIFDGNK</sequence>
<dbReference type="EMBL" id="VSSQ01000044">
    <property type="protein sequence ID" value="MPL68875.1"/>
    <property type="molecule type" value="Genomic_DNA"/>
</dbReference>
<dbReference type="InterPro" id="IPR001296">
    <property type="entry name" value="Glyco_trans_1"/>
</dbReference>
<gene>
    <name evidence="3" type="primary">wbnH</name>
    <name evidence="3" type="ORF">SDC9_14608</name>
</gene>
<dbReference type="CDD" id="cd03808">
    <property type="entry name" value="GT4_CapM-like"/>
    <property type="match status" value="1"/>
</dbReference>
<proteinExistence type="predicted"/>
<dbReference type="PANTHER" id="PTHR45947">
    <property type="entry name" value="SULFOQUINOVOSYL TRANSFERASE SQD2"/>
    <property type="match status" value="1"/>
</dbReference>
<reference evidence="3" key="1">
    <citation type="submission" date="2019-08" db="EMBL/GenBank/DDBJ databases">
        <authorList>
            <person name="Kucharzyk K."/>
            <person name="Murdoch R.W."/>
            <person name="Higgins S."/>
            <person name="Loffler F."/>
        </authorList>
    </citation>
    <scope>NUCLEOTIDE SEQUENCE</scope>
</reference>
<feature type="domain" description="Glycosyltransferase subfamily 4-like N-terminal" evidence="2">
    <location>
        <begin position="17"/>
        <end position="177"/>
    </location>
</feature>
<evidence type="ECO:0000259" key="1">
    <source>
        <dbReference type="Pfam" id="PF00534"/>
    </source>
</evidence>
<comment type="caution">
    <text evidence="3">The sequence shown here is derived from an EMBL/GenBank/DDBJ whole genome shotgun (WGS) entry which is preliminary data.</text>
</comment>
<dbReference type="EC" id="2.4.1.306" evidence="3"/>
<accession>A0A644TPG4</accession>
<organism evidence="3">
    <name type="scientific">bioreactor metagenome</name>
    <dbReference type="NCBI Taxonomy" id="1076179"/>
    <lineage>
        <taxon>unclassified sequences</taxon>
        <taxon>metagenomes</taxon>
        <taxon>ecological metagenomes</taxon>
    </lineage>
</organism>
<dbReference type="Pfam" id="PF00534">
    <property type="entry name" value="Glycos_transf_1"/>
    <property type="match status" value="1"/>
</dbReference>
<protein>
    <submittedName>
        <fullName evidence="3">O-antigen biosynthesis glycosyltransferase WbnH</fullName>
        <ecNumber evidence="3">2.4.1.306</ecNumber>
    </submittedName>
</protein>
<dbReference type="PANTHER" id="PTHR45947:SF3">
    <property type="entry name" value="SULFOQUINOVOSYL TRANSFERASE SQD2"/>
    <property type="match status" value="1"/>
</dbReference>
<dbReference type="InterPro" id="IPR028098">
    <property type="entry name" value="Glyco_trans_4-like_N"/>
</dbReference>
<feature type="domain" description="Glycosyl transferase family 1" evidence="1">
    <location>
        <begin position="194"/>
        <end position="340"/>
    </location>
</feature>
<keyword evidence="3" id="KW-0808">Transferase</keyword>
<dbReference type="Pfam" id="PF13439">
    <property type="entry name" value="Glyco_transf_4"/>
    <property type="match status" value="1"/>
</dbReference>
<name>A0A644TPG4_9ZZZZ</name>